<dbReference type="InterPro" id="IPR036236">
    <property type="entry name" value="Znf_C2H2_sf"/>
</dbReference>
<evidence type="ECO:0000313" key="11">
    <source>
        <dbReference type="Proteomes" id="UP000031036"/>
    </source>
</evidence>
<evidence type="ECO:0000256" key="6">
    <source>
        <dbReference type="ARBA" id="ARBA00023125"/>
    </source>
</evidence>
<dbReference type="GO" id="GO:0000981">
    <property type="term" value="F:DNA-binding transcription factor activity, RNA polymerase II-specific"/>
    <property type="evidence" value="ECO:0007669"/>
    <property type="project" value="TreeGrafter"/>
</dbReference>
<dbReference type="EMBL" id="JPKZ01022728">
    <property type="protein sequence ID" value="KHN71109.1"/>
    <property type="molecule type" value="Genomic_DNA"/>
</dbReference>
<dbReference type="PANTHER" id="PTHR14003">
    <property type="entry name" value="TRANSCRIPTIONAL REPRESSOR PROTEIN YY"/>
    <property type="match status" value="1"/>
</dbReference>
<dbReference type="Proteomes" id="UP000031036">
    <property type="component" value="Unassembled WGS sequence"/>
</dbReference>
<name>A0A0B2UPA4_TOXCA</name>
<protein>
    <submittedName>
        <fullName evidence="10">Transcription factor YY2</fullName>
    </submittedName>
</protein>
<dbReference type="GO" id="GO:0000785">
    <property type="term" value="C:chromatin"/>
    <property type="evidence" value="ECO:0007669"/>
    <property type="project" value="TreeGrafter"/>
</dbReference>
<dbReference type="FunFam" id="3.30.160.60:FF:000104">
    <property type="entry name" value="Transcriptional repressor protein YY1"/>
    <property type="match status" value="1"/>
</dbReference>
<keyword evidence="2" id="KW-0479">Metal-binding</keyword>
<dbReference type="AlphaFoldDB" id="A0A0B2UPA4"/>
<feature type="domain" description="C2H2-type" evidence="9">
    <location>
        <begin position="31"/>
        <end position="58"/>
    </location>
</feature>
<sequence length="92" mass="10787">FQCGFEGCGKRFSLVFNLRTHQRLHLGEKPFVCPQCERAFAQSTNLKAHLKTHETQQSREMHGVSQRNVPDSLLLEQPTEYLDNYMRICEFE</sequence>
<dbReference type="PROSITE" id="PS50157">
    <property type="entry name" value="ZINC_FINGER_C2H2_2"/>
    <property type="match status" value="2"/>
</dbReference>
<dbReference type="SMART" id="SM00355">
    <property type="entry name" value="ZnF_C2H2"/>
    <property type="match status" value="2"/>
</dbReference>
<evidence type="ECO:0000256" key="5">
    <source>
        <dbReference type="ARBA" id="ARBA00022833"/>
    </source>
</evidence>
<comment type="caution">
    <text evidence="10">The sequence shown here is derived from an EMBL/GenBank/DDBJ whole genome shotgun (WGS) entry which is preliminary data.</text>
</comment>
<evidence type="ECO:0000256" key="8">
    <source>
        <dbReference type="PROSITE-ProRule" id="PRU00042"/>
    </source>
</evidence>
<dbReference type="GO" id="GO:0008270">
    <property type="term" value="F:zinc ion binding"/>
    <property type="evidence" value="ECO:0007669"/>
    <property type="project" value="UniProtKB-KW"/>
</dbReference>
<feature type="non-terminal residue" evidence="10">
    <location>
        <position position="1"/>
    </location>
</feature>
<organism evidence="10 11">
    <name type="scientific">Toxocara canis</name>
    <name type="common">Canine roundworm</name>
    <dbReference type="NCBI Taxonomy" id="6265"/>
    <lineage>
        <taxon>Eukaryota</taxon>
        <taxon>Metazoa</taxon>
        <taxon>Ecdysozoa</taxon>
        <taxon>Nematoda</taxon>
        <taxon>Chromadorea</taxon>
        <taxon>Rhabditida</taxon>
        <taxon>Spirurina</taxon>
        <taxon>Ascaridomorpha</taxon>
        <taxon>Ascaridoidea</taxon>
        <taxon>Toxocaridae</taxon>
        <taxon>Toxocara</taxon>
    </lineage>
</organism>
<proteinExistence type="predicted"/>
<dbReference type="Gene3D" id="3.30.160.60">
    <property type="entry name" value="Classic Zinc Finger"/>
    <property type="match status" value="2"/>
</dbReference>
<evidence type="ECO:0000259" key="9">
    <source>
        <dbReference type="PROSITE" id="PS50157"/>
    </source>
</evidence>
<dbReference type="SUPFAM" id="SSF57667">
    <property type="entry name" value="beta-beta-alpha zinc fingers"/>
    <property type="match status" value="1"/>
</dbReference>
<evidence type="ECO:0000256" key="2">
    <source>
        <dbReference type="ARBA" id="ARBA00022723"/>
    </source>
</evidence>
<reference evidence="10 11" key="1">
    <citation type="submission" date="2014-11" db="EMBL/GenBank/DDBJ databases">
        <title>Genetic blueprint of the zoonotic pathogen Toxocara canis.</title>
        <authorList>
            <person name="Zhu X.-Q."/>
            <person name="Korhonen P.K."/>
            <person name="Cai H."/>
            <person name="Young N.D."/>
            <person name="Nejsum P."/>
            <person name="von Samson-Himmelstjerna G."/>
            <person name="Boag P.R."/>
            <person name="Tan P."/>
            <person name="Li Q."/>
            <person name="Min J."/>
            <person name="Yang Y."/>
            <person name="Wang X."/>
            <person name="Fang X."/>
            <person name="Hall R.S."/>
            <person name="Hofmann A."/>
            <person name="Sternberg P.W."/>
            <person name="Jex A.R."/>
            <person name="Gasser R.B."/>
        </authorList>
    </citation>
    <scope>NUCLEOTIDE SEQUENCE [LARGE SCALE GENOMIC DNA]</scope>
    <source>
        <strain evidence="10">PN_DK_2014</strain>
    </source>
</reference>
<dbReference type="GO" id="GO:0005667">
    <property type="term" value="C:transcription regulator complex"/>
    <property type="evidence" value="ECO:0007669"/>
    <property type="project" value="TreeGrafter"/>
</dbReference>
<evidence type="ECO:0000256" key="4">
    <source>
        <dbReference type="ARBA" id="ARBA00022771"/>
    </source>
</evidence>
<dbReference type="FunFam" id="3.30.160.60:FF:000376">
    <property type="entry name" value="Zinc finger protein 236"/>
    <property type="match status" value="1"/>
</dbReference>
<evidence type="ECO:0000256" key="1">
    <source>
        <dbReference type="ARBA" id="ARBA00004123"/>
    </source>
</evidence>
<dbReference type="OrthoDB" id="10068874at2759"/>
<feature type="domain" description="C2H2-type" evidence="9">
    <location>
        <begin position="1"/>
        <end position="30"/>
    </location>
</feature>
<keyword evidence="3" id="KW-0677">Repeat</keyword>
<comment type="subcellular location">
    <subcellularLocation>
        <location evidence="1">Nucleus</location>
    </subcellularLocation>
</comment>
<keyword evidence="7" id="KW-0539">Nucleus</keyword>
<keyword evidence="6" id="KW-0238">DNA-binding</keyword>
<keyword evidence="11" id="KW-1185">Reference proteome</keyword>
<evidence type="ECO:0000256" key="3">
    <source>
        <dbReference type="ARBA" id="ARBA00022737"/>
    </source>
</evidence>
<dbReference type="Pfam" id="PF00096">
    <property type="entry name" value="zf-C2H2"/>
    <property type="match status" value="2"/>
</dbReference>
<dbReference type="GO" id="GO:0000978">
    <property type="term" value="F:RNA polymerase II cis-regulatory region sequence-specific DNA binding"/>
    <property type="evidence" value="ECO:0007669"/>
    <property type="project" value="TreeGrafter"/>
</dbReference>
<dbReference type="InterPro" id="IPR013087">
    <property type="entry name" value="Znf_C2H2_type"/>
</dbReference>
<gene>
    <name evidence="10" type="primary">YY2</name>
    <name evidence="10" type="ORF">Tcan_02506</name>
</gene>
<keyword evidence="5" id="KW-0862">Zinc</keyword>
<keyword evidence="4 8" id="KW-0863">Zinc-finger</keyword>
<dbReference type="STRING" id="6265.A0A0B2UPA4"/>
<evidence type="ECO:0000313" key="10">
    <source>
        <dbReference type="EMBL" id="KHN71109.1"/>
    </source>
</evidence>
<dbReference type="GO" id="GO:0031519">
    <property type="term" value="C:PcG protein complex"/>
    <property type="evidence" value="ECO:0007669"/>
    <property type="project" value="TreeGrafter"/>
</dbReference>
<dbReference type="PROSITE" id="PS00028">
    <property type="entry name" value="ZINC_FINGER_C2H2_1"/>
    <property type="match status" value="2"/>
</dbReference>
<accession>A0A0B2UPA4</accession>
<dbReference type="PANTHER" id="PTHR14003:SF19">
    <property type="entry name" value="YY2 TRANSCRIPTION FACTOR"/>
    <property type="match status" value="1"/>
</dbReference>
<evidence type="ECO:0000256" key="7">
    <source>
        <dbReference type="ARBA" id="ARBA00023242"/>
    </source>
</evidence>